<feature type="transmembrane region" description="Helical" evidence="2">
    <location>
        <begin position="464"/>
        <end position="485"/>
    </location>
</feature>
<keyword evidence="2" id="KW-1133">Transmembrane helix</keyword>
<evidence type="ECO:0000313" key="3">
    <source>
        <dbReference type="EMBL" id="KAK2078055.1"/>
    </source>
</evidence>
<feature type="region of interest" description="Disordered" evidence="1">
    <location>
        <begin position="357"/>
        <end position="386"/>
    </location>
</feature>
<name>A0AAD9IIZ5_PROWI</name>
<evidence type="ECO:0000256" key="2">
    <source>
        <dbReference type="SAM" id="Phobius"/>
    </source>
</evidence>
<sequence>MWAKDLTPNFPEHSPIADVALHVSYHKVGETDVGMVVLAAENKKSGPRGMMYLAWEGRTGRRLWQREAKQFRKDLADLQDELTTQFAFHVTAEHAAAPEYGEESCRSYRKSVLGVLPHSWSWPGDTRLQPAHFEHQRQGKGAQKARLARLAKENPGAMQGTPPPSPTLGAGADAGPPGLKGRLLGHGSGREAPNAIVAHLREGIEAIHLFSGRVVCRLHLPFPGLHADLNSDGVPDHVVARGASPGDAEDDGVQLQRQGHTHLTPCGLLARTGVPARSPLFNGTDICGPEWQRVEDTAQTFVAVHQPVALPIPRDEEDGRVAWGAAPGAVDHLILTLTSQGVLTAVDAQGDVAWQVTTPATWTGRDPTDPGDDTEEEPPEPSTLSPFALHTHALPSVVLVGGELTAQIVDAAGDILETLVMPDTPVQPLTALDWNFDGVNDVVLVTSSAVYGWAQVRRPQSTSYSMLVAALVLVLIIVYASNWQAEDETFTSSSRKGRSTDQVD</sequence>
<reference evidence="3" key="1">
    <citation type="submission" date="2021-01" db="EMBL/GenBank/DDBJ databases">
        <authorList>
            <person name="Eckstrom K.M.E."/>
        </authorList>
    </citation>
    <scope>NUCLEOTIDE SEQUENCE</scope>
    <source>
        <strain evidence="3">UVCC 0001</strain>
    </source>
</reference>
<accession>A0AAD9IIZ5</accession>
<dbReference type="PANTHER" id="PTHR34284:SF1">
    <property type="entry name" value="FG-GAP REPEAT-CONTAINING PROTEIN"/>
    <property type="match status" value="1"/>
</dbReference>
<dbReference type="EMBL" id="JASFZW010000005">
    <property type="protein sequence ID" value="KAK2078055.1"/>
    <property type="molecule type" value="Genomic_DNA"/>
</dbReference>
<organism evidence="3 4">
    <name type="scientific">Prototheca wickerhamii</name>
    <dbReference type="NCBI Taxonomy" id="3111"/>
    <lineage>
        <taxon>Eukaryota</taxon>
        <taxon>Viridiplantae</taxon>
        <taxon>Chlorophyta</taxon>
        <taxon>core chlorophytes</taxon>
        <taxon>Trebouxiophyceae</taxon>
        <taxon>Chlorellales</taxon>
        <taxon>Chlorellaceae</taxon>
        <taxon>Prototheca</taxon>
    </lineage>
</organism>
<comment type="caution">
    <text evidence="3">The sequence shown here is derived from an EMBL/GenBank/DDBJ whole genome shotgun (WGS) entry which is preliminary data.</text>
</comment>
<keyword evidence="2" id="KW-0812">Transmembrane</keyword>
<dbReference type="AlphaFoldDB" id="A0AAD9IIZ5"/>
<evidence type="ECO:0000256" key="1">
    <source>
        <dbReference type="SAM" id="MobiDB-lite"/>
    </source>
</evidence>
<dbReference type="PANTHER" id="PTHR34284">
    <property type="entry name" value="FG-GAP REPEAT-CONTAINING PROTEIN"/>
    <property type="match status" value="1"/>
</dbReference>
<gene>
    <name evidence="3" type="ORF">QBZ16_003923</name>
</gene>
<feature type="compositionally biased region" description="Acidic residues" evidence="1">
    <location>
        <begin position="369"/>
        <end position="379"/>
    </location>
</feature>
<evidence type="ECO:0000313" key="4">
    <source>
        <dbReference type="Proteomes" id="UP001255856"/>
    </source>
</evidence>
<feature type="compositionally biased region" description="Low complexity" evidence="1">
    <location>
        <begin position="167"/>
        <end position="181"/>
    </location>
</feature>
<proteinExistence type="predicted"/>
<keyword evidence="4" id="KW-1185">Reference proteome</keyword>
<keyword evidence="2" id="KW-0472">Membrane</keyword>
<dbReference type="Proteomes" id="UP001255856">
    <property type="component" value="Unassembled WGS sequence"/>
</dbReference>
<feature type="region of interest" description="Disordered" evidence="1">
    <location>
        <begin position="154"/>
        <end position="187"/>
    </location>
</feature>
<protein>
    <submittedName>
        <fullName evidence="3">Uncharacterized protein</fullName>
    </submittedName>
</protein>